<feature type="compositionally biased region" description="Pro residues" evidence="1">
    <location>
        <begin position="10"/>
        <end position="31"/>
    </location>
</feature>
<comment type="caution">
    <text evidence="3">The sequence shown here is derived from an EMBL/GenBank/DDBJ whole genome shotgun (WGS) entry which is preliminary data.</text>
</comment>
<feature type="transmembrane region" description="Helical" evidence="2">
    <location>
        <begin position="63"/>
        <end position="82"/>
    </location>
</feature>
<reference evidence="3 4" key="1">
    <citation type="journal article" date="2019" name="Int. J. Syst. Evol. Microbiol.">
        <title>The Global Catalogue of Microorganisms (GCM) 10K type strain sequencing project: providing services to taxonomists for standard genome sequencing and annotation.</title>
        <authorList>
            <consortium name="The Broad Institute Genomics Platform"/>
            <consortium name="The Broad Institute Genome Sequencing Center for Infectious Disease"/>
            <person name="Wu L."/>
            <person name="Ma J."/>
        </authorList>
    </citation>
    <scope>NUCLEOTIDE SEQUENCE [LARGE SCALE GENOMIC DNA]</scope>
    <source>
        <strain evidence="3 4">JCM 10977</strain>
    </source>
</reference>
<proteinExistence type="predicted"/>
<dbReference type="Pfam" id="PF10604">
    <property type="entry name" value="Polyketide_cyc2"/>
    <property type="match status" value="1"/>
</dbReference>
<sequence>MLAIMTPVEPADPPDPQPPYPAPEPAPAPPPRSWGGRVAALAIVAFTGVTAPFLLIRSGHLDTAALFVGVPLALAVIIALSPPAKSLHGLTFRVVTFGLLITSAFLHEGAACVLMASPLVYGVGHLVAEVVRQARRLDERRRAALAVVPLLLLASLEGTAYRVDPVQTVTTERVVAMSPQQVEQSLQRGPDFSARRPFLLRFSGYPTPTASSGDGLAVGIRWTFTMAGGPIVTEVSARDSRRIEFKVVSDQSKTQRWLTWQRAVVQLTPQADGDTAVKLELSFTRRLDPSWYFGPIESAMVGAGLDHFADSLGLRTE</sequence>
<protein>
    <recommendedName>
        <fullName evidence="5">Polyketide cyclase/dehydrase/lipid transport protein</fullName>
    </recommendedName>
</protein>
<evidence type="ECO:0008006" key="5">
    <source>
        <dbReference type="Google" id="ProtNLM"/>
    </source>
</evidence>
<gene>
    <name evidence="3" type="ORF">GCM10009554_22910</name>
</gene>
<feature type="transmembrane region" description="Helical" evidence="2">
    <location>
        <begin position="94"/>
        <end position="122"/>
    </location>
</feature>
<evidence type="ECO:0000256" key="1">
    <source>
        <dbReference type="SAM" id="MobiDB-lite"/>
    </source>
</evidence>
<dbReference type="Proteomes" id="UP001500542">
    <property type="component" value="Unassembled WGS sequence"/>
</dbReference>
<feature type="transmembrane region" description="Helical" evidence="2">
    <location>
        <begin position="34"/>
        <end position="56"/>
    </location>
</feature>
<keyword evidence="2" id="KW-0472">Membrane</keyword>
<keyword evidence="4" id="KW-1185">Reference proteome</keyword>
<dbReference type="EMBL" id="BAAAHK010000005">
    <property type="protein sequence ID" value="GAA0935855.1"/>
    <property type="molecule type" value="Genomic_DNA"/>
</dbReference>
<organism evidence="3 4">
    <name type="scientific">Kribbella koreensis</name>
    <dbReference type="NCBI Taxonomy" id="57909"/>
    <lineage>
        <taxon>Bacteria</taxon>
        <taxon>Bacillati</taxon>
        <taxon>Actinomycetota</taxon>
        <taxon>Actinomycetes</taxon>
        <taxon>Propionibacteriales</taxon>
        <taxon>Kribbellaceae</taxon>
        <taxon>Kribbella</taxon>
    </lineage>
</organism>
<feature type="region of interest" description="Disordered" evidence="1">
    <location>
        <begin position="1"/>
        <end position="31"/>
    </location>
</feature>
<evidence type="ECO:0000313" key="3">
    <source>
        <dbReference type="EMBL" id="GAA0935855.1"/>
    </source>
</evidence>
<name>A0ABN1Q112_9ACTN</name>
<keyword evidence="2" id="KW-0812">Transmembrane</keyword>
<accession>A0ABN1Q112</accession>
<keyword evidence="2" id="KW-1133">Transmembrane helix</keyword>
<evidence type="ECO:0000256" key="2">
    <source>
        <dbReference type="SAM" id="Phobius"/>
    </source>
</evidence>
<dbReference type="SUPFAM" id="SSF55961">
    <property type="entry name" value="Bet v1-like"/>
    <property type="match status" value="1"/>
</dbReference>
<dbReference type="InterPro" id="IPR019587">
    <property type="entry name" value="Polyketide_cyclase/dehydratase"/>
</dbReference>
<evidence type="ECO:0000313" key="4">
    <source>
        <dbReference type="Proteomes" id="UP001500542"/>
    </source>
</evidence>